<dbReference type="Gramene" id="ONH92982">
    <property type="protein sequence ID" value="ONH92982"/>
    <property type="gene ID" value="PRUPE_8G205600"/>
</dbReference>
<gene>
    <name evidence="2" type="ORF">PRUPE_8G205600</name>
</gene>
<proteinExistence type="predicted"/>
<organism evidence="2 3">
    <name type="scientific">Prunus persica</name>
    <name type="common">Peach</name>
    <name type="synonym">Amygdalus persica</name>
    <dbReference type="NCBI Taxonomy" id="3760"/>
    <lineage>
        <taxon>Eukaryota</taxon>
        <taxon>Viridiplantae</taxon>
        <taxon>Streptophyta</taxon>
        <taxon>Embryophyta</taxon>
        <taxon>Tracheophyta</taxon>
        <taxon>Spermatophyta</taxon>
        <taxon>Magnoliopsida</taxon>
        <taxon>eudicotyledons</taxon>
        <taxon>Gunneridae</taxon>
        <taxon>Pentapetalae</taxon>
        <taxon>rosids</taxon>
        <taxon>fabids</taxon>
        <taxon>Rosales</taxon>
        <taxon>Rosaceae</taxon>
        <taxon>Amygdaloideae</taxon>
        <taxon>Amygdaleae</taxon>
        <taxon>Prunus</taxon>
    </lineage>
</organism>
<accession>A0A251N0W9</accession>
<name>A0A251N0W9_PRUPE</name>
<dbReference type="EMBL" id="CM007658">
    <property type="protein sequence ID" value="ONH92982.1"/>
    <property type="molecule type" value="Genomic_DNA"/>
</dbReference>
<sequence length="123" mass="13677">MLRKTTNFVKNWKDSPSVVSVIPKNTIHKNFAVRFKQHLGEISSDCIRDCIERSSSFCNKSRITGDWRSGSTPPCTTIITSNNPNTAMRSTRRPGPIKNNFDCISMWREPSVSANIRGGGGSS</sequence>
<keyword evidence="3" id="KW-1185">Reference proteome</keyword>
<feature type="region of interest" description="Disordered" evidence="1">
    <location>
        <begin position="67"/>
        <end position="95"/>
    </location>
</feature>
<feature type="compositionally biased region" description="Polar residues" evidence="1">
    <location>
        <begin position="69"/>
        <end position="89"/>
    </location>
</feature>
<dbReference type="Proteomes" id="UP000006882">
    <property type="component" value="Chromosome G8"/>
</dbReference>
<dbReference type="AlphaFoldDB" id="A0A251N0W9"/>
<reference evidence="2 3" key="1">
    <citation type="journal article" date="2013" name="Nat. Genet.">
        <title>The high-quality draft genome of peach (Prunus persica) identifies unique patterns of genetic diversity, domestication and genome evolution.</title>
        <authorList>
            <consortium name="International Peach Genome Initiative"/>
            <person name="Verde I."/>
            <person name="Abbott A.G."/>
            <person name="Scalabrin S."/>
            <person name="Jung S."/>
            <person name="Shu S."/>
            <person name="Marroni F."/>
            <person name="Zhebentyayeva T."/>
            <person name="Dettori M.T."/>
            <person name="Grimwood J."/>
            <person name="Cattonaro F."/>
            <person name="Zuccolo A."/>
            <person name="Rossini L."/>
            <person name="Jenkins J."/>
            <person name="Vendramin E."/>
            <person name="Meisel L.A."/>
            <person name="Decroocq V."/>
            <person name="Sosinski B."/>
            <person name="Prochnik S."/>
            <person name="Mitros T."/>
            <person name="Policriti A."/>
            <person name="Cipriani G."/>
            <person name="Dondini L."/>
            <person name="Ficklin S."/>
            <person name="Goodstein D.M."/>
            <person name="Xuan P."/>
            <person name="Del Fabbro C."/>
            <person name="Aramini V."/>
            <person name="Copetti D."/>
            <person name="Gonzalez S."/>
            <person name="Horner D.S."/>
            <person name="Falchi R."/>
            <person name="Lucas S."/>
            <person name="Mica E."/>
            <person name="Maldonado J."/>
            <person name="Lazzari B."/>
            <person name="Bielenberg D."/>
            <person name="Pirona R."/>
            <person name="Miculan M."/>
            <person name="Barakat A."/>
            <person name="Testolin R."/>
            <person name="Stella A."/>
            <person name="Tartarini S."/>
            <person name="Tonutti P."/>
            <person name="Arus P."/>
            <person name="Orellana A."/>
            <person name="Wells C."/>
            <person name="Main D."/>
            <person name="Vizzotto G."/>
            <person name="Silva H."/>
            <person name="Salamini F."/>
            <person name="Schmutz J."/>
            <person name="Morgante M."/>
            <person name="Rokhsar D.S."/>
        </authorList>
    </citation>
    <scope>NUCLEOTIDE SEQUENCE [LARGE SCALE GENOMIC DNA]</scope>
    <source>
        <strain evidence="3">cv. Nemared</strain>
    </source>
</reference>
<evidence type="ECO:0000313" key="3">
    <source>
        <dbReference type="Proteomes" id="UP000006882"/>
    </source>
</evidence>
<protein>
    <submittedName>
        <fullName evidence="2">Uncharacterized protein</fullName>
    </submittedName>
</protein>
<evidence type="ECO:0000313" key="2">
    <source>
        <dbReference type="EMBL" id="ONH92982.1"/>
    </source>
</evidence>
<evidence type="ECO:0000256" key="1">
    <source>
        <dbReference type="SAM" id="MobiDB-lite"/>
    </source>
</evidence>